<comment type="caution">
    <text evidence="13">The sequence shown here is derived from an EMBL/GenBank/DDBJ whole genome shotgun (WGS) entry which is preliminary data.</text>
</comment>
<evidence type="ECO:0000256" key="1">
    <source>
        <dbReference type="ARBA" id="ARBA00001970"/>
    </source>
</evidence>
<dbReference type="AlphaFoldDB" id="A0ABD0Y9L1"/>
<keyword evidence="10 11" id="KW-0472">Membrane</keyword>
<gene>
    <name evidence="13" type="ORF">AAG570_002434</name>
</gene>
<dbReference type="GO" id="GO:0046872">
    <property type="term" value="F:metal ion binding"/>
    <property type="evidence" value="ECO:0007669"/>
    <property type="project" value="UniProtKB-KW"/>
</dbReference>
<keyword evidence="14" id="KW-1185">Reference proteome</keyword>
<keyword evidence="3" id="KW-0813">Transport</keyword>
<comment type="subcellular location">
    <subcellularLocation>
        <location evidence="2">Membrane</location>
        <topology evidence="2">Multi-pass membrane protein</topology>
    </subcellularLocation>
</comment>
<dbReference type="InterPro" id="IPR043205">
    <property type="entry name" value="CYB561/CYBRD1-like"/>
</dbReference>
<evidence type="ECO:0000313" key="14">
    <source>
        <dbReference type="Proteomes" id="UP001558652"/>
    </source>
</evidence>
<evidence type="ECO:0000256" key="10">
    <source>
        <dbReference type="ARBA" id="ARBA00023136"/>
    </source>
</evidence>
<proteinExistence type="predicted"/>
<dbReference type="EMBL" id="JBFDAA010000012">
    <property type="protein sequence ID" value="KAL1123349.1"/>
    <property type="molecule type" value="Genomic_DNA"/>
</dbReference>
<keyword evidence="7" id="KW-0249">Electron transport</keyword>
<organism evidence="13 14">
    <name type="scientific">Ranatra chinensis</name>
    <dbReference type="NCBI Taxonomy" id="642074"/>
    <lineage>
        <taxon>Eukaryota</taxon>
        <taxon>Metazoa</taxon>
        <taxon>Ecdysozoa</taxon>
        <taxon>Arthropoda</taxon>
        <taxon>Hexapoda</taxon>
        <taxon>Insecta</taxon>
        <taxon>Pterygota</taxon>
        <taxon>Neoptera</taxon>
        <taxon>Paraneoptera</taxon>
        <taxon>Hemiptera</taxon>
        <taxon>Heteroptera</taxon>
        <taxon>Panheteroptera</taxon>
        <taxon>Nepomorpha</taxon>
        <taxon>Nepidae</taxon>
        <taxon>Ranatrinae</taxon>
        <taxon>Ranatra</taxon>
    </lineage>
</organism>
<reference evidence="13 14" key="1">
    <citation type="submission" date="2024-07" db="EMBL/GenBank/DDBJ databases">
        <title>Chromosome-level genome assembly of the water stick insect Ranatra chinensis (Heteroptera: Nepidae).</title>
        <authorList>
            <person name="Liu X."/>
        </authorList>
    </citation>
    <scope>NUCLEOTIDE SEQUENCE [LARGE SCALE GENOMIC DNA]</scope>
    <source>
        <strain evidence="13">Cailab_2021Rc</strain>
        <tissue evidence="13">Muscle</tissue>
    </source>
</reference>
<evidence type="ECO:0000256" key="11">
    <source>
        <dbReference type="SAM" id="Phobius"/>
    </source>
</evidence>
<feature type="transmembrane region" description="Helical" evidence="11">
    <location>
        <begin position="81"/>
        <end position="102"/>
    </location>
</feature>
<dbReference type="Proteomes" id="UP001558652">
    <property type="component" value="Unassembled WGS sequence"/>
</dbReference>
<evidence type="ECO:0000256" key="2">
    <source>
        <dbReference type="ARBA" id="ARBA00004141"/>
    </source>
</evidence>
<evidence type="ECO:0000256" key="9">
    <source>
        <dbReference type="ARBA" id="ARBA00023004"/>
    </source>
</evidence>
<evidence type="ECO:0000259" key="12">
    <source>
        <dbReference type="PROSITE" id="PS50939"/>
    </source>
</evidence>
<feature type="transmembrane region" description="Helical" evidence="11">
    <location>
        <begin position="202"/>
        <end position="222"/>
    </location>
</feature>
<dbReference type="Pfam" id="PF03188">
    <property type="entry name" value="Cytochrom_B561"/>
    <property type="match status" value="1"/>
</dbReference>
<feature type="transmembrane region" description="Helical" evidence="11">
    <location>
        <begin position="7"/>
        <end position="28"/>
    </location>
</feature>
<dbReference type="PANTHER" id="PTHR10106:SF0">
    <property type="entry name" value="LD36721P"/>
    <property type="match status" value="1"/>
</dbReference>
<dbReference type="SMART" id="SM00665">
    <property type="entry name" value="B561"/>
    <property type="match status" value="1"/>
</dbReference>
<dbReference type="GO" id="GO:0016020">
    <property type="term" value="C:membrane"/>
    <property type="evidence" value="ECO:0007669"/>
    <property type="project" value="UniProtKB-SubCell"/>
</dbReference>
<evidence type="ECO:0000256" key="5">
    <source>
        <dbReference type="ARBA" id="ARBA00022692"/>
    </source>
</evidence>
<evidence type="ECO:0000256" key="3">
    <source>
        <dbReference type="ARBA" id="ARBA00022448"/>
    </source>
</evidence>
<evidence type="ECO:0000256" key="8">
    <source>
        <dbReference type="ARBA" id="ARBA00022989"/>
    </source>
</evidence>
<feature type="transmembrane region" description="Helical" evidence="11">
    <location>
        <begin position="161"/>
        <end position="182"/>
    </location>
</feature>
<sequence>MEDLRGFNIIFGITQLFGIVTVIFVAILTAHYGKGFAWRSDPGREFNWHPLLMTIGFIYLFGNSIMIYRSLRNLRKYRLKVFHATIHTVVVVCVIIALVAVFDSHNLKTPPIPNLYTLHIFFSLLLIKSTFLTFFFYFQWALGILVYLYPGGSLQIRSAMMSYHVFFGLTIFVCAVAAALTGLMEKAIFSVGNYGSLPAEGVLFNLTGLFFIIFAGLVVYIVTESKYKRYPRPEDGALLTPTIE</sequence>
<keyword evidence="9" id="KW-0408">Iron</keyword>
<evidence type="ECO:0000313" key="13">
    <source>
        <dbReference type="EMBL" id="KAL1123349.1"/>
    </source>
</evidence>
<feature type="transmembrane region" description="Helical" evidence="11">
    <location>
        <begin position="122"/>
        <end position="149"/>
    </location>
</feature>
<evidence type="ECO:0000256" key="7">
    <source>
        <dbReference type="ARBA" id="ARBA00022982"/>
    </source>
</evidence>
<comment type="cofactor">
    <cofactor evidence="1">
        <name>heme b</name>
        <dbReference type="ChEBI" id="CHEBI:60344"/>
    </cofactor>
</comment>
<protein>
    <recommendedName>
        <fullName evidence="12">Cytochrome b561 domain-containing protein</fullName>
    </recommendedName>
</protein>
<keyword evidence="6" id="KW-0479">Metal-binding</keyword>
<dbReference type="PROSITE" id="PS50939">
    <property type="entry name" value="CYTOCHROME_B561"/>
    <property type="match status" value="1"/>
</dbReference>
<dbReference type="InterPro" id="IPR006593">
    <property type="entry name" value="Cyt_b561/ferric_Rdtase_TM"/>
</dbReference>
<dbReference type="FunFam" id="1.20.120.1770:FF:000001">
    <property type="entry name" value="Cytochrome b reductase 1"/>
    <property type="match status" value="1"/>
</dbReference>
<name>A0ABD0Y9L1_9HEMI</name>
<keyword evidence="8 11" id="KW-1133">Transmembrane helix</keyword>
<keyword evidence="4" id="KW-0349">Heme</keyword>
<feature type="transmembrane region" description="Helical" evidence="11">
    <location>
        <begin position="48"/>
        <end position="69"/>
    </location>
</feature>
<evidence type="ECO:0000256" key="6">
    <source>
        <dbReference type="ARBA" id="ARBA00022723"/>
    </source>
</evidence>
<evidence type="ECO:0000256" key="4">
    <source>
        <dbReference type="ARBA" id="ARBA00022617"/>
    </source>
</evidence>
<keyword evidence="5 11" id="KW-0812">Transmembrane</keyword>
<feature type="domain" description="Cytochrome b561" evidence="12">
    <location>
        <begin position="13"/>
        <end position="223"/>
    </location>
</feature>
<accession>A0ABD0Y9L1</accession>
<dbReference type="PANTHER" id="PTHR10106">
    <property type="entry name" value="CYTOCHROME B561-RELATED"/>
    <property type="match status" value="1"/>
</dbReference>
<dbReference type="Gene3D" id="1.20.120.1770">
    <property type="match status" value="1"/>
</dbReference>